<organism evidence="1 3">
    <name type="scientific">Oleiagrimonas soli</name>
    <dbReference type="NCBI Taxonomy" id="1543381"/>
    <lineage>
        <taxon>Bacteria</taxon>
        <taxon>Pseudomonadati</taxon>
        <taxon>Pseudomonadota</taxon>
        <taxon>Gammaproteobacteria</taxon>
        <taxon>Lysobacterales</taxon>
        <taxon>Rhodanobacteraceae</taxon>
        <taxon>Oleiagrimonas</taxon>
    </lineage>
</organism>
<sequence length="227" mass="26356">MARGQHHRIHAQDRLHRNRQRVAQEAARLMSEHGIRDFHHAKLKAAERMGVDDEQALPRNREIEQALRERQRIFHGHEQPQALRRRREAAREAMGFLARFEPRLVGAVLDGTADSHSAVCLHLFCDEPEAVPRFLEERGIPYEVQSRRLRETRERSGDYPVYLFRAEELPFDLTVFPRDALRQAPLGRIDERPMERASLSVVDDLLTAPDSSNDQDFEDMLTNALGR</sequence>
<reference evidence="2 4" key="2">
    <citation type="submission" date="2020-08" db="EMBL/GenBank/DDBJ databases">
        <title>Genomic Encyclopedia of Type Strains, Phase IV (KMG-IV): sequencing the most valuable type-strain genomes for metagenomic binning, comparative biology and taxonomic classification.</title>
        <authorList>
            <person name="Goeker M."/>
        </authorList>
    </citation>
    <scope>NUCLEOTIDE SEQUENCE [LARGE SCALE GENOMIC DNA]</scope>
    <source>
        <strain evidence="2 4">DSM 107085</strain>
    </source>
</reference>
<dbReference type="OrthoDB" id="5294130at2"/>
<name>A0A099CS58_9GAMM</name>
<evidence type="ECO:0000313" key="2">
    <source>
        <dbReference type="EMBL" id="MBB6185306.1"/>
    </source>
</evidence>
<dbReference type="Proteomes" id="UP000560000">
    <property type="component" value="Unassembled WGS sequence"/>
</dbReference>
<comment type="caution">
    <text evidence="1">The sequence shown here is derived from an EMBL/GenBank/DDBJ whole genome shotgun (WGS) entry which is preliminary data.</text>
</comment>
<dbReference type="Proteomes" id="UP000029708">
    <property type="component" value="Unassembled WGS sequence"/>
</dbReference>
<evidence type="ECO:0000313" key="4">
    <source>
        <dbReference type="Proteomes" id="UP000560000"/>
    </source>
</evidence>
<evidence type="ECO:0000313" key="1">
    <source>
        <dbReference type="EMBL" id="KGI76843.1"/>
    </source>
</evidence>
<dbReference type="EMBL" id="JACHET010000001">
    <property type="protein sequence ID" value="MBB6185306.1"/>
    <property type="molecule type" value="Genomic_DNA"/>
</dbReference>
<dbReference type="AlphaFoldDB" id="A0A099CS58"/>
<gene>
    <name evidence="2" type="ORF">HNQ86_002651</name>
    <name evidence="1" type="ORF">LF63_0113000</name>
</gene>
<evidence type="ECO:0000313" key="3">
    <source>
        <dbReference type="Proteomes" id="UP000029708"/>
    </source>
</evidence>
<dbReference type="RefSeq" id="WP_043102445.1">
    <property type="nucleotide sequence ID" value="NZ_JACHET010000001.1"/>
</dbReference>
<dbReference type="STRING" id="1543381.LF63_0113000"/>
<dbReference type="EMBL" id="JROI01000015">
    <property type="protein sequence ID" value="KGI76843.1"/>
    <property type="molecule type" value="Genomic_DNA"/>
</dbReference>
<accession>A0A099CS58</accession>
<reference evidence="1 3" key="1">
    <citation type="submission" date="2014-09" db="EMBL/GenBank/DDBJ databases">
        <title>Xanthomonadaceae 3.5X direct submission.</title>
        <authorList>
            <person name="Fang T."/>
            <person name="Wang H."/>
        </authorList>
    </citation>
    <scope>NUCLEOTIDE SEQUENCE [LARGE SCALE GENOMIC DNA]</scope>
    <source>
        <strain evidence="1 3">3.5X</strain>
    </source>
</reference>
<protein>
    <submittedName>
        <fullName evidence="1">Uncharacterized protein</fullName>
    </submittedName>
</protein>
<proteinExistence type="predicted"/>
<dbReference type="HOGENOM" id="CLU_086367_1_0_6"/>
<keyword evidence="3" id="KW-1185">Reference proteome</keyword>